<dbReference type="Proteomes" id="UP001285352">
    <property type="component" value="Unassembled WGS sequence"/>
</dbReference>
<organism evidence="1 2">
    <name type="scientific">Lentzea sokolovensis</name>
    <dbReference type="NCBI Taxonomy" id="3095429"/>
    <lineage>
        <taxon>Bacteria</taxon>
        <taxon>Bacillati</taxon>
        <taxon>Actinomycetota</taxon>
        <taxon>Actinomycetes</taxon>
        <taxon>Pseudonocardiales</taxon>
        <taxon>Pseudonocardiaceae</taxon>
        <taxon>Lentzea</taxon>
    </lineage>
</organism>
<gene>
    <name evidence="1" type="ORF">SK854_25365</name>
</gene>
<sequence length="57" mass="6158">MDEVEPFERALAALTRETGCVVDLEAEHGLREVGNAAFRSSDQVCVTLAHEPDTALS</sequence>
<reference evidence="1 2" key="1">
    <citation type="submission" date="2023-11" db="EMBL/GenBank/DDBJ databases">
        <title>Lentzea sokolovensis, sp. nov., Lentzea kristufkii, sp. nov., and Lentzea miocenensis, sp. nov., rare actinobacteria from Sokolov Coal Basin, Miocene lacustrine sediment, Czech Republic.</title>
        <authorList>
            <person name="Lara A."/>
            <person name="Kotroba L."/>
            <person name="Nouioui I."/>
            <person name="Neumann-Schaal M."/>
            <person name="Mast Y."/>
            <person name="Chronakova A."/>
        </authorList>
    </citation>
    <scope>NUCLEOTIDE SEQUENCE [LARGE SCALE GENOMIC DNA]</scope>
    <source>
        <strain evidence="1 2">BCCO 10_0061</strain>
    </source>
</reference>
<protein>
    <submittedName>
        <fullName evidence="1">Uncharacterized protein</fullName>
    </submittedName>
</protein>
<name>A0ABU4V193_9PSEU</name>
<dbReference type="RefSeq" id="WP_319977598.1">
    <property type="nucleotide sequence ID" value="NZ_JAXAVU010000010.1"/>
</dbReference>
<keyword evidence="2" id="KW-1185">Reference proteome</keyword>
<evidence type="ECO:0000313" key="1">
    <source>
        <dbReference type="EMBL" id="MDX8145464.1"/>
    </source>
</evidence>
<evidence type="ECO:0000313" key="2">
    <source>
        <dbReference type="Proteomes" id="UP001285352"/>
    </source>
</evidence>
<accession>A0ABU4V193</accession>
<dbReference type="EMBL" id="JAXAVU010000010">
    <property type="protein sequence ID" value="MDX8145464.1"/>
    <property type="molecule type" value="Genomic_DNA"/>
</dbReference>
<proteinExistence type="predicted"/>
<comment type="caution">
    <text evidence="1">The sequence shown here is derived from an EMBL/GenBank/DDBJ whole genome shotgun (WGS) entry which is preliminary data.</text>
</comment>